<dbReference type="AlphaFoldDB" id="A0AAN7RH03"/>
<proteinExistence type="predicted"/>
<dbReference type="Proteomes" id="UP001346149">
    <property type="component" value="Unassembled WGS sequence"/>
</dbReference>
<protein>
    <submittedName>
        <fullName evidence="2">Uncharacterized protein</fullName>
    </submittedName>
</protein>
<dbReference type="Pfam" id="PF07800">
    <property type="entry name" value="DUF1644"/>
    <property type="match status" value="1"/>
</dbReference>
<reference evidence="2 3" key="1">
    <citation type="journal article" date="2023" name="Hortic Res">
        <title>Pangenome of water caltrop reveals structural variations and asymmetric subgenome divergence after allopolyploidization.</title>
        <authorList>
            <person name="Zhang X."/>
            <person name="Chen Y."/>
            <person name="Wang L."/>
            <person name="Yuan Y."/>
            <person name="Fang M."/>
            <person name="Shi L."/>
            <person name="Lu R."/>
            <person name="Comes H.P."/>
            <person name="Ma Y."/>
            <person name="Chen Y."/>
            <person name="Huang G."/>
            <person name="Zhou Y."/>
            <person name="Zheng Z."/>
            <person name="Qiu Y."/>
        </authorList>
    </citation>
    <scope>NUCLEOTIDE SEQUENCE [LARGE SCALE GENOMIC DNA]</scope>
    <source>
        <strain evidence="2">F231</strain>
    </source>
</reference>
<feature type="region of interest" description="Disordered" evidence="1">
    <location>
        <begin position="295"/>
        <end position="337"/>
    </location>
</feature>
<evidence type="ECO:0000313" key="2">
    <source>
        <dbReference type="EMBL" id="KAK4802610.1"/>
    </source>
</evidence>
<evidence type="ECO:0000313" key="3">
    <source>
        <dbReference type="Proteomes" id="UP001346149"/>
    </source>
</evidence>
<keyword evidence="3" id="KW-1185">Reference proteome</keyword>
<dbReference type="InterPro" id="IPR012866">
    <property type="entry name" value="DUF1644"/>
</dbReference>
<dbReference type="PANTHER" id="PTHR31197">
    <property type="entry name" value="OS01G0612600 PROTEIN"/>
    <property type="match status" value="1"/>
</dbReference>
<name>A0AAN7RH03_TRANT</name>
<sequence length="368" mass="41170">MAKGSKIHRRISSRHFRTTPYPFRKWGRRITEVCPKTSPKVAAKKDWEDAMCSVCMEYPHNAVLLLCSSYDKGCRPYMCGTSCRYSNCLDQYKKAYTKLTTSSTLELGQGTADNPILISDSSALTTQKCEVPELACPLCRGQVKGWTVVELAREYLNAKERTCMHENCSFVGSYKELRKHVKAEHPSARPREVDPALEQKWRRLERERERDDVISTIRSTMPGAMVFGDYVIEGAQFGFSSEEEGGRERNGGGLEVGFDSNLVNVFLLLHAFGQRGPADLARRLRQAEGALGGVLATPVGSDASDGENGINNNDEEDDDDDIGNEGEANDGDGRLSLVRHLRRHGRVFLRRSARRGRRREDMDSGGAR</sequence>
<gene>
    <name evidence="2" type="ORF">SAY86_000813</name>
</gene>
<accession>A0AAN7RH03</accession>
<dbReference type="PANTHER" id="PTHR31197:SF21">
    <property type="entry name" value="C2H2-TYPE DOMAIN-CONTAINING PROTEIN"/>
    <property type="match status" value="1"/>
</dbReference>
<evidence type="ECO:0000256" key="1">
    <source>
        <dbReference type="SAM" id="MobiDB-lite"/>
    </source>
</evidence>
<comment type="caution">
    <text evidence="2">The sequence shown here is derived from an EMBL/GenBank/DDBJ whole genome shotgun (WGS) entry which is preliminary data.</text>
</comment>
<organism evidence="2 3">
    <name type="scientific">Trapa natans</name>
    <name type="common">Water chestnut</name>
    <dbReference type="NCBI Taxonomy" id="22666"/>
    <lineage>
        <taxon>Eukaryota</taxon>
        <taxon>Viridiplantae</taxon>
        <taxon>Streptophyta</taxon>
        <taxon>Embryophyta</taxon>
        <taxon>Tracheophyta</taxon>
        <taxon>Spermatophyta</taxon>
        <taxon>Magnoliopsida</taxon>
        <taxon>eudicotyledons</taxon>
        <taxon>Gunneridae</taxon>
        <taxon>Pentapetalae</taxon>
        <taxon>rosids</taxon>
        <taxon>malvids</taxon>
        <taxon>Myrtales</taxon>
        <taxon>Lythraceae</taxon>
        <taxon>Trapa</taxon>
    </lineage>
</organism>
<dbReference type="EMBL" id="JAXQNO010000002">
    <property type="protein sequence ID" value="KAK4802610.1"/>
    <property type="molecule type" value="Genomic_DNA"/>
</dbReference>
<feature type="compositionally biased region" description="Acidic residues" evidence="1">
    <location>
        <begin position="313"/>
        <end position="330"/>
    </location>
</feature>